<dbReference type="Proteomes" id="UP000056905">
    <property type="component" value="Chromosome"/>
</dbReference>
<evidence type="ECO:0000256" key="1">
    <source>
        <dbReference type="ARBA" id="ARBA00006817"/>
    </source>
</evidence>
<dbReference type="EMBL" id="CP013002">
    <property type="protein sequence ID" value="ALL13985.1"/>
    <property type="molecule type" value="Genomic_DNA"/>
</dbReference>
<dbReference type="AlphaFoldDB" id="A0A0P0P0L3"/>
<dbReference type="KEGG" id="chq:AQ619_11910"/>
<proteinExistence type="inferred from homology"/>
<name>A0A0P0P0L3_9CAUL</name>
<evidence type="ECO:0000259" key="2">
    <source>
        <dbReference type="Pfam" id="PF08327"/>
    </source>
</evidence>
<accession>A0A0P0P0L3</accession>
<protein>
    <submittedName>
        <fullName evidence="3">ATPase</fullName>
    </submittedName>
</protein>
<dbReference type="InterPro" id="IPR013538">
    <property type="entry name" value="ASHA1/2-like_C"/>
</dbReference>
<comment type="similarity">
    <text evidence="1">Belongs to the AHA1 family.</text>
</comment>
<dbReference type="OrthoDB" id="9805228at2"/>
<dbReference type="CDD" id="cd07826">
    <property type="entry name" value="SRPBCC_CalC_Aha1-like_9"/>
    <property type="match status" value="1"/>
</dbReference>
<dbReference type="Pfam" id="PF08327">
    <property type="entry name" value="AHSA1"/>
    <property type="match status" value="1"/>
</dbReference>
<feature type="domain" description="Activator of Hsp90 ATPase homologue 1/2-like C-terminal" evidence="2">
    <location>
        <begin position="24"/>
        <end position="153"/>
    </location>
</feature>
<dbReference type="InterPro" id="IPR023393">
    <property type="entry name" value="START-like_dom_sf"/>
</dbReference>
<dbReference type="STRING" id="69395.AQ619_11910"/>
<dbReference type="SUPFAM" id="SSF55961">
    <property type="entry name" value="Bet v1-like"/>
    <property type="match status" value="1"/>
</dbReference>
<reference evidence="3 4" key="1">
    <citation type="submission" date="2015-10" db="EMBL/GenBank/DDBJ databases">
        <title>Conservation of the essential genome among Caulobacter and Brevundimonas species.</title>
        <authorList>
            <person name="Scott D."/>
            <person name="Ely B."/>
        </authorList>
    </citation>
    <scope>NUCLEOTIDE SEQUENCE [LARGE SCALE GENOMIC DNA]</scope>
    <source>
        <strain evidence="3 4">CB4</strain>
    </source>
</reference>
<organism evidence="3 4">
    <name type="scientific">Caulobacter henricii</name>
    <dbReference type="NCBI Taxonomy" id="69395"/>
    <lineage>
        <taxon>Bacteria</taxon>
        <taxon>Pseudomonadati</taxon>
        <taxon>Pseudomonadota</taxon>
        <taxon>Alphaproteobacteria</taxon>
        <taxon>Caulobacterales</taxon>
        <taxon>Caulobacteraceae</taxon>
        <taxon>Caulobacter</taxon>
    </lineage>
</organism>
<dbReference type="RefSeq" id="WP_062147720.1">
    <property type="nucleotide sequence ID" value="NZ_CP013002.1"/>
</dbReference>
<evidence type="ECO:0000313" key="3">
    <source>
        <dbReference type="EMBL" id="ALL13985.1"/>
    </source>
</evidence>
<keyword evidence="4" id="KW-1185">Reference proteome</keyword>
<gene>
    <name evidence="3" type="ORF">AQ619_11910</name>
</gene>
<dbReference type="Gene3D" id="3.30.530.20">
    <property type="match status" value="1"/>
</dbReference>
<evidence type="ECO:0000313" key="4">
    <source>
        <dbReference type="Proteomes" id="UP000056905"/>
    </source>
</evidence>
<sequence length="158" mass="17514">MSGVNETVVERKSDRELVVTRQFNAPPEIVFEAWSRPEIFQRWWVPKALGVPLRACEMDVRTGGGYRLEFGLDAANAMAFFGKYTDVVPPSRIVWTNEESGEITVTTVTFKDLGGKTLLTLSELYPNKEGCDEALQGSAAGLPIQFEQLDDLLADRAG</sequence>